<dbReference type="GO" id="GO:0000724">
    <property type="term" value="P:double-strand break repair via homologous recombination"/>
    <property type="evidence" value="ECO:0007669"/>
    <property type="project" value="TreeGrafter"/>
</dbReference>
<keyword evidence="8" id="KW-1185">Reference proteome</keyword>
<feature type="transmembrane region" description="Helical" evidence="6">
    <location>
        <begin position="28"/>
        <end position="50"/>
    </location>
</feature>
<keyword evidence="3 6" id="KW-1133">Transmembrane helix</keyword>
<dbReference type="Proteomes" id="UP001153076">
    <property type="component" value="Unassembled WGS sequence"/>
</dbReference>
<dbReference type="InterPro" id="IPR008521">
    <property type="entry name" value="Mg_trans_NIPA"/>
</dbReference>
<dbReference type="PANTHER" id="PTHR13356:SF0">
    <property type="entry name" value="SOSS COMPLEX SUBUNIT B HOMOLOG"/>
    <property type="match status" value="1"/>
</dbReference>
<evidence type="ECO:0000256" key="1">
    <source>
        <dbReference type="ARBA" id="ARBA00004141"/>
    </source>
</evidence>
<comment type="caution">
    <text evidence="7">The sequence shown here is derived from an EMBL/GenBank/DDBJ whole genome shotgun (WGS) entry which is preliminary data.</text>
</comment>
<dbReference type="EMBL" id="JAKOGI010000428">
    <property type="protein sequence ID" value="KAJ8435215.1"/>
    <property type="molecule type" value="Genomic_DNA"/>
</dbReference>
<dbReference type="GO" id="GO:0005769">
    <property type="term" value="C:early endosome"/>
    <property type="evidence" value="ECO:0007669"/>
    <property type="project" value="UniProtKB-SubCell"/>
</dbReference>
<dbReference type="PANTHER" id="PTHR13356">
    <property type="entry name" value="OB FOLD NUCLEIC ACID BINDING PROTEIN-RELATED"/>
    <property type="match status" value="1"/>
</dbReference>
<dbReference type="AlphaFoldDB" id="A0A9Q1K1S8"/>
<proteinExistence type="predicted"/>
<evidence type="ECO:0000313" key="7">
    <source>
        <dbReference type="EMBL" id="KAJ8435215.1"/>
    </source>
</evidence>
<feature type="transmembrane region" description="Helical" evidence="6">
    <location>
        <begin position="62"/>
        <end position="79"/>
    </location>
</feature>
<protein>
    <submittedName>
        <fullName evidence="7">Uncharacterized protein</fullName>
    </submittedName>
</protein>
<accession>A0A9Q1K1S8</accession>
<dbReference type="GO" id="GO:0016020">
    <property type="term" value="C:membrane"/>
    <property type="evidence" value="ECO:0007669"/>
    <property type="project" value="UniProtKB-SubCell"/>
</dbReference>
<evidence type="ECO:0000256" key="3">
    <source>
        <dbReference type="ARBA" id="ARBA00022989"/>
    </source>
</evidence>
<name>A0A9Q1K1S8_9CARY</name>
<dbReference type="OrthoDB" id="295715at2759"/>
<dbReference type="GO" id="GO:0015095">
    <property type="term" value="F:magnesium ion transmembrane transporter activity"/>
    <property type="evidence" value="ECO:0007669"/>
    <property type="project" value="InterPro"/>
</dbReference>
<dbReference type="Pfam" id="PF05653">
    <property type="entry name" value="Mg_trans_NIPA"/>
    <property type="match status" value="1"/>
</dbReference>
<evidence type="ECO:0000256" key="5">
    <source>
        <dbReference type="ARBA" id="ARBA00023136"/>
    </source>
</evidence>
<evidence type="ECO:0000313" key="8">
    <source>
        <dbReference type="Proteomes" id="UP001153076"/>
    </source>
</evidence>
<dbReference type="GO" id="GO:0070876">
    <property type="term" value="C:SOSS complex"/>
    <property type="evidence" value="ECO:0007669"/>
    <property type="project" value="TreeGrafter"/>
</dbReference>
<keyword evidence="4" id="KW-0238">DNA-binding</keyword>
<dbReference type="InterPro" id="IPR051231">
    <property type="entry name" value="SOSS-B"/>
</dbReference>
<sequence>MKSGTTGVRADASVMQCNSSSFYLKEKLHIFGVVGCILCVVGSTTIVLHAPHERDIESVKQVWHLATQPVALLIFYFVPRYGKTHLAVYVGVCSLMGSITINYLNKEWDSQNGSQIATEMCGNRLFRTIHSPCRCNNASSAQMLFLPVTRRRVGNRSYPDVSRVLLVETLMFWLKSGPYPLGSGEWVIATDPDVEEKWKKPRTDPVSSTEEYSVMMVPLKDIVPAPLNNIDTRFILLDKGKITMEGQSKTCLALVADETAAVHFLLWGGECDAFQPGDIIQLSKGIFSYQRKNLVLRAGKRGKIEKVAFLACVLLPGKVTSWLKNQLPETLSRYELKDIPGGRTQFPVFFEEKDDEALASEITSESVDHASAVLQCYIEYNTSMGFQN</sequence>
<gene>
    <name evidence="7" type="ORF">Cgig2_028401</name>
</gene>
<keyword evidence="5 6" id="KW-0472">Membrane</keyword>
<dbReference type="GO" id="GO:0044818">
    <property type="term" value="P:mitotic G2/M transition checkpoint"/>
    <property type="evidence" value="ECO:0007669"/>
    <property type="project" value="TreeGrafter"/>
</dbReference>
<organism evidence="7 8">
    <name type="scientific">Carnegiea gigantea</name>
    <dbReference type="NCBI Taxonomy" id="171969"/>
    <lineage>
        <taxon>Eukaryota</taxon>
        <taxon>Viridiplantae</taxon>
        <taxon>Streptophyta</taxon>
        <taxon>Embryophyta</taxon>
        <taxon>Tracheophyta</taxon>
        <taxon>Spermatophyta</taxon>
        <taxon>Magnoliopsida</taxon>
        <taxon>eudicotyledons</taxon>
        <taxon>Gunneridae</taxon>
        <taxon>Pentapetalae</taxon>
        <taxon>Caryophyllales</taxon>
        <taxon>Cactineae</taxon>
        <taxon>Cactaceae</taxon>
        <taxon>Cactoideae</taxon>
        <taxon>Echinocereeae</taxon>
        <taxon>Carnegiea</taxon>
    </lineage>
</organism>
<dbReference type="InterPro" id="IPR012340">
    <property type="entry name" value="NA-bd_OB-fold"/>
</dbReference>
<feature type="transmembrane region" description="Helical" evidence="6">
    <location>
        <begin position="86"/>
        <end position="104"/>
    </location>
</feature>
<dbReference type="GO" id="GO:0010212">
    <property type="term" value="P:response to ionizing radiation"/>
    <property type="evidence" value="ECO:0007669"/>
    <property type="project" value="TreeGrafter"/>
</dbReference>
<reference evidence="7" key="1">
    <citation type="submission" date="2022-04" db="EMBL/GenBank/DDBJ databases">
        <title>Carnegiea gigantea Genome sequencing and assembly v2.</title>
        <authorList>
            <person name="Copetti D."/>
            <person name="Sanderson M.J."/>
            <person name="Burquez A."/>
            <person name="Wojciechowski M.F."/>
        </authorList>
    </citation>
    <scope>NUCLEOTIDE SEQUENCE</scope>
    <source>
        <strain evidence="7">SGP5-SGP5p</strain>
        <tissue evidence="7">Aerial part</tissue>
    </source>
</reference>
<keyword evidence="2 6" id="KW-0812">Transmembrane</keyword>
<evidence type="ECO:0000256" key="6">
    <source>
        <dbReference type="SAM" id="Phobius"/>
    </source>
</evidence>
<evidence type="ECO:0000256" key="2">
    <source>
        <dbReference type="ARBA" id="ARBA00022692"/>
    </source>
</evidence>
<evidence type="ECO:0000256" key="4">
    <source>
        <dbReference type="ARBA" id="ARBA00023125"/>
    </source>
</evidence>
<dbReference type="GO" id="GO:0003677">
    <property type="term" value="F:DNA binding"/>
    <property type="evidence" value="ECO:0007669"/>
    <property type="project" value="UniProtKB-KW"/>
</dbReference>
<dbReference type="SUPFAM" id="SSF50249">
    <property type="entry name" value="Nucleic acid-binding proteins"/>
    <property type="match status" value="1"/>
</dbReference>
<comment type="subcellular location">
    <subcellularLocation>
        <location evidence="1">Membrane</location>
        <topology evidence="1">Multi-pass membrane protein</topology>
    </subcellularLocation>
</comment>
<dbReference type="Gene3D" id="2.40.50.140">
    <property type="entry name" value="Nucleic acid-binding proteins"/>
    <property type="match status" value="1"/>
</dbReference>